<evidence type="ECO:0000313" key="4">
    <source>
        <dbReference type="Proteomes" id="UP000657372"/>
    </source>
</evidence>
<evidence type="ECO:0000256" key="1">
    <source>
        <dbReference type="SAM" id="SignalP"/>
    </source>
</evidence>
<feature type="chain" id="PRO_5046700726" evidence="1">
    <location>
        <begin position="27"/>
        <end position="553"/>
    </location>
</feature>
<evidence type="ECO:0000259" key="2">
    <source>
        <dbReference type="Pfam" id="PF11924"/>
    </source>
</evidence>
<dbReference type="EMBL" id="JADOEL010000001">
    <property type="protein sequence ID" value="MBF8176209.1"/>
    <property type="molecule type" value="Genomic_DNA"/>
</dbReference>
<dbReference type="Gene3D" id="2.40.160.160">
    <property type="entry name" value="Inverse autotransporter, beta-domain"/>
    <property type="match status" value="1"/>
</dbReference>
<gene>
    <name evidence="3" type="ORF">IXC47_00780</name>
</gene>
<dbReference type="Pfam" id="PF11924">
    <property type="entry name" value="IAT_beta"/>
    <property type="match status" value="1"/>
</dbReference>
<dbReference type="InterPro" id="IPR024519">
    <property type="entry name" value="IAT_beta"/>
</dbReference>
<dbReference type="SUPFAM" id="SSF51126">
    <property type="entry name" value="Pectin lyase-like"/>
    <property type="match status" value="1"/>
</dbReference>
<name>A0ABS0EN57_9BURK</name>
<dbReference type="Proteomes" id="UP000657372">
    <property type="component" value="Unassembled WGS sequence"/>
</dbReference>
<feature type="domain" description="Inverse autotransporter beta-domain" evidence="2">
    <location>
        <begin position="45"/>
        <end position="271"/>
    </location>
</feature>
<proteinExistence type="predicted"/>
<keyword evidence="4" id="KW-1185">Reference proteome</keyword>
<dbReference type="InterPro" id="IPR011050">
    <property type="entry name" value="Pectin_lyase_fold/virulence"/>
</dbReference>
<feature type="signal peptide" evidence="1">
    <location>
        <begin position="1"/>
        <end position="26"/>
    </location>
</feature>
<keyword evidence="1" id="KW-0732">Signal</keyword>
<dbReference type="InterPro" id="IPR038177">
    <property type="entry name" value="IAT_beta_sf"/>
</dbReference>
<accession>A0ABS0EN57</accession>
<evidence type="ECO:0000313" key="3">
    <source>
        <dbReference type="EMBL" id="MBF8176209.1"/>
    </source>
</evidence>
<organism evidence="3 4">
    <name type="scientific">Herminiimonas contaminans</name>
    <dbReference type="NCBI Taxonomy" id="1111140"/>
    <lineage>
        <taxon>Bacteria</taxon>
        <taxon>Pseudomonadati</taxon>
        <taxon>Pseudomonadota</taxon>
        <taxon>Betaproteobacteria</taxon>
        <taxon>Burkholderiales</taxon>
        <taxon>Oxalobacteraceae</taxon>
        <taxon>Herminiimonas</taxon>
    </lineage>
</organism>
<dbReference type="RefSeq" id="WP_195874421.1">
    <property type="nucleotide sequence ID" value="NZ_JADOEL010000001.1"/>
</dbReference>
<reference evidence="3 4" key="1">
    <citation type="submission" date="2020-11" db="EMBL/GenBank/DDBJ databases">
        <title>WGS of Herminiimonas contaminans strain Marseille-Q4544 isolated from planarians Schmidtea mediterranea.</title>
        <authorList>
            <person name="Kangale L."/>
        </authorList>
    </citation>
    <scope>NUCLEOTIDE SEQUENCE [LARGE SCALE GENOMIC DNA]</scope>
    <source>
        <strain evidence="3 4">Marseille-Q4544</strain>
    </source>
</reference>
<protein>
    <submittedName>
        <fullName evidence="3">Inverse autotransporter beta domain-containing protein</fullName>
    </submittedName>
</protein>
<sequence length="553" mass="57762">MSRLKSNKLRIAVSVFSACVGTGAYAQNAGQEKWSTYLDLEGKVGSKRDIGEANLFIPVVQDARSLYFANVRARLANGGDFEGSLGGGMRHMLETGWNLGAYGFVDRRRTTYNNSYDQATLGFEALGSQFDWRANVYQPFGKKSTTLSSVNTGSVSGGSLFVTSTVQEERALPGFDVEAGWRLPIFDEEDTRQVRAYLAGYRFSDDGIKVQGTRVRAEYVMADFSNTWKGAQLTIGAEYQDDNARGSQSFVALRLRIPLGSAASSAQRMKAQERRMTAPVVRDVDIVSQVSTRQIASEKASTTAGGQTIVALSSETTTGASLPGEVAAAGSNSTVVLAGTFNTTASTVLQNGQTLIGKGSLDVVTASGRTVTTSLPGATINSSFASFGAGTRATVAMANNSTISGMNIVSTDVAGSGVNYRGINTIGVSNVRILDNTVSLALNNSVGSSSTALGVENSTNVIIGNNSVSAYNQNSNAAALVVLDSSVQIFNNRLSAQGSSPAHSFAVLLADTTGSALTVLPNSTGNVILNGACDIPVATPIGAVHMVDGTTCP</sequence>
<comment type="caution">
    <text evidence="3">The sequence shown here is derived from an EMBL/GenBank/DDBJ whole genome shotgun (WGS) entry which is preliminary data.</text>
</comment>